<dbReference type="InterPro" id="IPR011659">
    <property type="entry name" value="WD40"/>
</dbReference>
<keyword evidence="2" id="KW-0645">Protease</keyword>
<dbReference type="Gene3D" id="3.40.50.1820">
    <property type="entry name" value="alpha/beta hydrolase"/>
    <property type="match status" value="1"/>
</dbReference>
<dbReference type="PANTHER" id="PTHR42776:SF27">
    <property type="entry name" value="DIPEPTIDYL PEPTIDASE FAMILY MEMBER 6"/>
    <property type="match status" value="1"/>
</dbReference>
<sequence>MVKLSSSLLALAGALCGAGEAHAACDDLLASARTVRSPELSPELSTGAASSPSSGASSGARSRAMTTMDLARIRDVGDTEVISNPQSPYALSPDGRSIAFVIARGDPRANAYCSALVVMPRKGGGAPRIIDRGGAIPRLAAVFRDLYIVTGFPDTIVPAWSPDGTSIAYRKEVDGIVQLVSAKADGSGSRVLTHEGSNVENFKWLPDSGALAYFTRPGRDAARQRIAREARTGWLYDKSILPMQSWEPQPWAKDLARAAFVVELAGPKVRPATPQEERFINPPPAAGAPYELAVRAPNGASAWTAPVSDLPYAKRRVWARVPGGKDIACKADGCTGKIGRLFWQQDGKSVVFLAREGWNSEDFVLYRWVPSSNRLTTILRTGDALTGCIFAGDELLCGRENAATPRRIMGVDLASGRSRLIFDPNPEFAKLNLGKVTRLKVRSDRGYPAWADLVLPPDYDGRSKLPLVVVQYRSTGFLRGGIGDDYPIFPMAAKGLAVLSFDRPPSVGSQDPSVKTFEQGRAVDWNDWADRKNTLSAIEAGIDAAVATGAIDPERIGISGLSDGASTIEFALINSRRFKAAAMSTCCDDLLTQTVLGGFAWGEEILRRGVPPSVDNDREYWKPISLSINARKIDTPILMQVADREASLGLPAIGALTEAGKPLEVYVFPDEYHNKWQPAHRLAVYDRAIDWFNFWLRGVEDPAPGKREQYARWRELARKAPKEGTPMSP</sequence>
<gene>
    <name evidence="6" type="ORF">DI555_22760</name>
</gene>
<dbReference type="Proteomes" id="UP000249082">
    <property type="component" value="Unassembled WGS sequence"/>
</dbReference>
<evidence type="ECO:0000313" key="6">
    <source>
        <dbReference type="EMBL" id="PZQ50551.1"/>
    </source>
</evidence>
<dbReference type="InterPro" id="IPR001375">
    <property type="entry name" value="Peptidase_S9_cat"/>
</dbReference>
<evidence type="ECO:0000256" key="2">
    <source>
        <dbReference type="ARBA" id="ARBA00022825"/>
    </source>
</evidence>
<dbReference type="Pfam" id="PF00326">
    <property type="entry name" value="Peptidase_S9"/>
    <property type="match status" value="1"/>
</dbReference>
<dbReference type="SUPFAM" id="SSF53474">
    <property type="entry name" value="alpha/beta-Hydrolases"/>
    <property type="match status" value="1"/>
</dbReference>
<dbReference type="GO" id="GO:0006508">
    <property type="term" value="P:proteolysis"/>
    <property type="evidence" value="ECO:0007669"/>
    <property type="project" value="InterPro"/>
</dbReference>
<dbReference type="GO" id="GO:0004252">
    <property type="term" value="F:serine-type endopeptidase activity"/>
    <property type="evidence" value="ECO:0007669"/>
    <property type="project" value="TreeGrafter"/>
</dbReference>
<protein>
    <submittedName>
        <fullName evidence="6">Atxe2 family lasso peptide isopeptidase</fullName>
    </submittedName>
</protein>
<evidence type="ECO:0000259" key="5">
    <source>
        <dbReference type="Pfam" id="PF00326"/>
    </source>
</evidence>
<dbReference type="SUPFAM" id="SSF69304">
    <property type="entry name" value="Tricorn protease N-terminal domain"/>
    <property type="match status" value="1"/>
</dbReference>
<dbReference type="InterPro" id="IPR053536">
    <property type="entry name" value="Lasso_peptide_isopeptidase"/>
</dbReference>
<feature type="chain" id="PRO_5015938103" evidence="4">
    <location>
        <begin position="24"/>
        <end position="729"/>
    </location>
</feature>
<evidence type="ECO:0000256" key="1">
    <source>
        <dbReference type="ARBA" id="ARBA00022801"/>
    </source>
</evidence>
<proteinExistence type="predicted"/>
<name>A0A2W5NAM0_9SPHN</name>
<dbReference type="NCBIfam" id="NF033523">
    <property type="entry name" value="lasso_peptidase"/>
    <property type="match status" value="1"/>
</dbReference>
<feature type="domain" description="Peptidase S9 prolyl oligopeptidase catalytic" evidence="5">
    <location>
        <begin position="532"/>
        <end position="696"/>
    </location>
</feature>
<dbReference type="InterPro" id="IPR011042">
    <property type="entry name" value="6-blade_b-propeller_TolB-like"/>
</dbReference>
<reference evidence="6 7" key="1">
    <citation type="submission" date="2017-08" db="EMBL/GenBank/DDBJ databases">
        <title>Infants hospitalized years apart are colonized by the same room-sourced microbial strains.</title>
        <authorList>
            <person name="Brooks B."/>
            <person name="Olm M.R."/>
            <person name="Firek B.A."/>
            <person name="Baker R."/>
            <person name="Thomas B.C."/>
            <person name="Morowitz M.J."/>
            <person name="Banfield J.F."/>
        </authorList>
    </citation>
    <scope>NUCLEOTIDE SEQUENCE [LARGE SCALE GENOMIC DNA]</scope>
    <source>
        <strain evidence="6">S2_005_002_R2_33</strain>
    </source>
</reference>
<feature type="compositionally biased region" description="Low complexity" evidence="3">
    <location>
        <begin position="45"/>
        <end position="62"/>
    </location>
</feature>
<dbReference type="InterPro" id="IPR029058">
    <property type="entry name" value="AB_hydrolase_fold"/>
</dbReference>
<dbReference type="Pfam" id="PF07676">
    <property type="entry name" value="PD40"/>
    <property type="match status" value="1"/>
</dbReference>
<comment type="caution">
    <text evidence="6">The sequence shown here is derived from an EMBL/GenBank/DDBJ whole genome shotgun (WGS) entry which is preliminary data.</text>
</comment>
<evidence type="ECO:0000256" key="4">
    <source>
        <dbReference type="SAM" id="SignalP"/>
    </source>
</evidence>
<feature type="region of interest" description="Disordered" evidence="3">
    <location>
        <begin position="39"/>
        <end position="62"/>
    </location>
</feature>
<keyword evidence="2" id="KW-0720">Serine protease</keyword>
<dbReference type="Gene3D" id="2.120.10.30">
    <property type="entry name" value="TolB, C-terminal domain"/>
    <property type="match status" value="1"/>
</dbReference>
<keyword evidence="1" id="KW-0378">Hydrolase</keyword>
<dbReference type="EMBL" id="QFPX01000037">
    <property type="protein sequence ID" value="PZQ50551.1"/>
    <property type="molecule type" value="Genomic_DNA"/>
</dbReference>
<keyword evidence="4" id="KW-0732">Signal</keyword>
<dbReference type="PANTHER" id="PTHR42776">
    <property type="entry name" value="SERINE PEPTIDASE S9 FAMILY MEMBER"/>
    <property type="match status" value="1"/>
</dbReference>
<evidence type="ECO:0000313" key="7">
    <source>
        <dbReference type="Proteomes" id="UP000249082"/>
    </source>
</evidence>
<evidence type="ECO:0000256" key="3">
    <source>
        <dbReference type="SAM" id="MobiDB-lite"/>
    </source>
</evidence>
<organism evidence="6 7">
    <name type="scientific">Novosphingobium pentaromativorans</name>
    <dbReference type="NCBI Taxonomy" id="205844"/>
    <lineage>
        <taxon>Bacteria</taxon>
        <taxon>Pseudomonadati</taxon>
        <taxon>Pseudomonadota</taxon>
        <taxon>Alphaproteobacteria</taxon>
        <taxon>Sphingomonadales</taxon>
        <taxon>Sphingomonadaceae</taxon>
        <taxon>Novosphingobium</taxon>
    </lineage>
</organism>
<feature type="signal peptide" evidence="4">
    <location>
        <begin position="1"/>
        <end position="23"/>
    </location>
</feature>
<dbReference type="AlphaFoldDB" id="A0A2W5NAM0"/>
<accession>A0A2W5NAM0</accession>